<evidence type="ECO:0000313" key="3">
    <source>
        <dbReference type="EnsemblMetazoa" id="XP_038068878.1"/>
    </source>
</evidence>
<feature type="compositionally biased region" description="Polar residues" evidence="1">
    <location>
        <begin position="542"/>
        <end position="557"/>
    </location>
</feature>
<dbReference type="GO" id="GO:0003677">
    <property type="term" value="F:DNA binding"/>
    <property type="evidence" value="ECO:0007669"/>
    <property type="project" value="InterPro"/>
</dbReference>
<dbReference type="OrthoDB" id="1902587at2759"/>
<dbReference type="Pfam" id="PF17800">
    <property type="entry name" value="NPL"/>
    <property type="match status" value="1"/>
</dbReference>
<proteinExistence type="predicted"/>
<feature type="compositionally biased region" description="Basic residues" evidence="1">
    <location>
        <begin position="181"/>
        <end position="198"/>
    </location>
</feature>
<feature type="region of interest" description="Disordered" evidence="1">
    <location>
        <begin position="483"/>
        <end position="557"/>
    </location>
</feature>
<name>A0A914AYY6_PATMI</name>
<evidence type="ECO:0000256" key="1">
    <source>
        <dbReference type="SAM" id="MobiDB-lite"/>
    </source>
</evidence>
<dbReference type="PROSITE" id="PS51457">
    <property type="entry name" value="BEN"/>
    <property type="match status" value="1"/>
</dbReference>
<feature type="compositionally biased region" description="Polar residues" evidence="1">
    <location>
        <begin position="348"/>
        <end position="366"/>
    </location>
</feature>
<feature type="domain" description="BEN" evidence="2">
    <location>
        <begin position="648"/>
        <end position="741"/>
    </location>
</feature>
<feature type="region of interest" description="Disordered" evidence="1">
    <location>
        <begin position="181"/>
        <end position="228"/>
    </location>
</feature>
<keyword evidence="4" id="KW-1185">Reference proteome</keyword>
<reference evidence="3" key="1">
    <citation type="submission" date="2022-11" db="UniProtKB">
        <authorList>
            <consortium name="EnsemblMetazoa"/>
        </authorList>
    </citation>
    <scope>IDENTIFICATION</scope>
</reference>
<organism evidence="3 4">
    <name type="scientific">Patiria miniata</name>
    <name type="common">Bat star</name>
    <name type="synonym">Asterina miniata</name>
    <dbReference type="NCBI Taxonomy" id="46514"/>
    <lineage>
        <taxon>Eukaryota</taxon>
        <taxon>Metazoa</taxon>
        <taxon>Echinodermata</taxon>
        <taxon>Eleutherozoa</taxon>
        <taxon>Asterozoa</taxon>
        <taxon>Asteroidea</taxon>
        <taxon>Valvatacea</taxon>
        <taxon>Valvatida</taxon>
        <taxon>Asterinidae</taxon>
        <taxon>Patiria</taxon>
    </lineage>
</organism>
<sequence length="759" mass="83683">MFWGLTIEPGKHYTQTVEESFHVSMVALDTRDVAITEREQGKLTQLMVQHEKAEFLVCTLCYGTVFQQSLDLNLTEGEEVTFFTEGRGTLHLTGYLVKDEPLTLDPDMMSLEEMSSSDDVASDSGEWASGEESSQESPAKFQRPRQWLLVARQKKGHQRNTHSGSRPSKLAFVLKKNLLRRGHSHMQHPWRKKRKLSRIRANSYRNNEEDQRAQVRRSASSRHGHGLQEQRAILQTSDNVTATLILSETPTGSAASSVTTLPASQHGSLAAARVPGGLIVSHAPRHARRPEFRPTQDTVSYPTGDRTESVQIRTSADEASLSVDNSKAQPCIAHTTPDGHQPPDKNVLSPSPTKQQQTQVSLSTMESAHPDSSHVLPTQVNYQHASKNALKGSLKRKQPKSKSSAGGTPKRLLGSSIAFPHRKMYQRKVPMNSGGQMRQANPQWNVSLPVATMNTAGAQYSRPVFPDMVEEHEAREINPLFDGATSQDLKDNQDQHPLGQFPQSVSEDRIQPDRVSNTSQYPVPKLEASSPSQPISAEAQPGCSTQPRESYPPVSQHSLVPTSLAMAAAGPTMDTSSPGSVEASTMNNVYWSCMSDEPAGVGMTDPGSFAVNAGGGIPVASDIDFLTAEDMTCNGVNIGNQKLRLAHGYDVFISRLDLWEAEKASKKGWTILIRRLLDIYFDRMTLAMGKPTHHGNSMEYQPLDQSIIGAIRAFIKARYNIEKRKLIQAISIYCSDCRKSGIPGSMIENPKAMIFPEMQ</sequence>
<dbReference type="AlphaFoldDB" id="A0A914AYY6"/>
<dbReference type="EnsemblMetazoa" id="XM_038212950.1">
    <property type="protein sequence ID" value="XP_038068878.1"/>
    <property type="gene ID" value="LOC119738192"/>
</dbReference>
<evidence type="ECO:0000259" key="2">
    <source>
        <dbReference type="PROSITE" id="PS51457"/>
    </source>
</evidence>
<feature type="compositionally biased region" description="Polar residues" evidence="1">
    <location>
        <begin position="375"/>
        <end position="386"/>
    </location>
</feature>
<dbReference type="InterPro" id="IPR041232">
    <property type="entry name" value="NPL"/>
</dbReference>
<dbReference type="RefSeq" id="XP_038068878.1">
    <property type="nucleotide sequence ID" value="XM_038212950.1"/>
</dbReference>
<protein>
    <recommendedName>
        <fullName evidence="2">BEN domain-containing protein</fullName>
    </recommendedName>
</protein>
<feature type="region of interest" description="Disordered" evidence="1">
    <location>
        <begin position="283"/>
        <end position="413"/>
    </location>
</feature>
<dbReference type="Gene3D" id="2.60.120.340">
    <property type="entry name" value="Nucleoplasmin core domain"/>
    <property type="match status" value="1"/>
</dbReference>
<feature type="region of interest" description="Disordered" evidence="1">
    <location>
        <begin position="114"/>
        <end position="145"/>
    </location>
</feature>
<dbReference type="InterPro" id="IPR018379">
    <property type="entry name" value="BEN_domain"/>
</dbReference>
<dbReference type="GeneID" id="119738192"/>
<evidence type="ECO:0000313" key="4">
    <source>
        <dbReference type="Proteomes" id="UP000887568"/>
    </source>
</evidence>
<accession>A0A914AYY6</accession>
<dbReference type="Proteomes" id="UP000887568">
    <property type="component" value="Unplaced"/>
</dbReference>